<feature type="compositionally biased region" description="Basic and acidic residues" evidence="1">
    <location>
        <begin position="11"/>
        <end position="30"/>
    </location>
</feature>
<dbReference type="AlphaFoldDB" id="A0AAP2DZR5"/>
<accession>A0AAP2DZR5</accession>
<protein>
    <submittedName>
        <fullName evidence="2">Uncharacterized protein</fullName>
    </submittedName>
</protein>
<proteinExistence type="predicted"/>
<feature type="region of interest" description="Disordered" evidence="1">
    <location>
        <begin position="1"/>
        <end position="30"/>
    </location>
</feature>
<sequence>MFSVVGNQSFQEKKNEGKHQNPIEYHHDNGKDEADIYDYHNFKFTIILPKKTTIDNTVNILMSASGEIHPGAKTLELVFTE</sequence>
<keyword evidence="3" id="KW-1185">Reference proteome</keyword>
<evidence type="ECO:0000313" key="2">
    <source>
        <dbReference type="EMBL" id="MBT1710391.1"/>
    </source>
</evidence>
<feature type="compositionally biased region" description="Polar residues" evidence="1">
    <location>
        <begin position="1"/>
        <end position="10"/>
    </location>
</feature>
<comment type="caution">
    <text evidence="2">The sequence shown here is derived from an EMBL/GenBank/DDBJ whole genome shotgun (WGS) entry which is preliminary data.</text>
</comment>
<evidence type="ECO:0000256" key="1">
    <source>
        <dbReference type="SAM" id="MobiDB-lite"/>
    </source>
</evidence>
<gene>
    <name evidence="2" type="ORF">KK062_19260</name>
</gene>
<reference evidence="2 3" key="1">
    <citation type="submission" date="2021-05" db="EMBL/GenBank/DDBJ databases">
        <title>A Polyphasic approach of four new species of the genus Ohtaekwangia: Ohtaekwangia histidinii sp. nov., Ohtaekwangia cretensis sp. nov., Ohtaekwangia indiensis sp. nov., Ohtaekwangia reichenbachii sp. nov. from diverse environment.</title>
        <authorList>
            <person name="Octaviana S."/>
        </authorList>
    </citation>
    <scope>NUCLEOTIDE SEQUENCE [LARGE SCALE GENOMIC DNA]</scope>
    <source>
        <strain evidence="2 3">PWU5</strain>
    </source>
</reference>
<dbReference type="EMBL" id="JAHESE010000022">
    <property type="protein sequence ID" value="MBT1710391.1"/>
    <property type="molecule type" value="Genomic_DNA"/>
</dbReference>
<name>A0AAP2DZR5_9BACT</name>
<dbReference type="Proteomes" id="UP001319080">
    <property type="component" value="Unassembled WGS sequence"/>
</dbReference>
<evidence type="ECO:0000313" key="3">
    <source>
        <dbReference type="Proteomes" id="UP001319080"/>
    </source>
</evidence>
<organism evidence="2 3">
    <name type="scientific">Dawidia cretensis</name>
    <dbReference type="NCBI Taxonomy" id="2782350"/>
    <lineage>
        <taxon>Bacteria</taxon>
        <taxon>Pseudomonadati</taxon>
        <taxon>Bacteroidota</taxon>
        <taxon>Cytophagia</taxon>
        <taxon>Cytophagales</taxon>
        <taxon>Chryseotaleaceae</taxon>
        <taxon>Dawidia</taxon>
    </lineage>
</organism>